<evidence type="ECO:0000313" key="2">
    <source>
        <dbReference type="Proteomes" id="UP000318582"/>
    </source>
</evidence>
<dbReference type="InterPro" id="IPR052604">
    <property type="entry name" value="Mito_Tim_assembly_helper"/>
</dbReference>
<dbReference type="AlphaFoldDB" id="A0A507E8S3"/>
<keyword evidence="2" id="KW-1185">Reference proteome</keyword>
<dbReference type="STRING" id="109895.A0A507E8S3"/>
<dbReference type="PANTHER" id="PTHR28082">
    <property type="entry name" value="ZINC FINGER PROTEIN"/>
    <property type="match status" value="1"/>
</dbReference>
<dbReference type="PANTHER" id="PTHR28082:SF2">
    <property type="entry name" value="CHY-TYPE DOMAIN-CONTAINING PROTEIN"/>
    <property type="match status" value="1"/>
</dbReference>
<protein>
    <submittedName>
        <fullName evidence="1">Uncharacterized protein</fullName>
    </submittedName>
</protein>
<accession>A0A507E8S3</accession>
<dbReference type="GO" id="GO:0045041">
    <property type="term" value="P:protein import into mitochondrial intermembrane space"/>
    <property type="evidence" value="ECO:0007669"/>
    <property type="project" value="TreeGrafter"/>
</dbReference>
<dbReference type="GO" id="GO:0008270">
    <property type="term" value="F:zinc ion binding"/>
    <property type="evidence" value="ECO:0007669"/>
    <property type="project" value="TreeGrafter"/>
</dbReference>
<dbReference type="Proteomes" id="UP000318582">
    <property type="component" value="Unassembled WGS sequence"/>
</dbReference>
<proteinExistence type="predicted"/>
<name>A0A507E8S3_9FUNG</name>
<reference evidence="1 2" key="1">
    <citation type="journal article" date="2019" name="Sci. Rep.">
        <title>Comparative genomics of chytrid fungi reveal insights into the obligate biotrophic and pathogenic lifestyle of Synchytrium endobioticum.</title>
        <authorList>
            <person name="van de Vossenberg B.T.L.H."/>
            <person name="Warris S."/>
            <person name="Nguyen H.D.T."/>
            <person name="van Gent-Pelzer M.P.E."/>
            <person name="Joly D.L."/>
            <person name="van de Geest H.C."/>
            <person name="Bonants P.J.M."/>
            <person name="Smith D.S."/>
            <person name="Levesque C.A."/>
            <person name="van der Lee T.A.J."/>
        </authorList>
    </citation>
    <scope>NUCLEOTIDE SEQUENCE [LARGE SCALE GENOMIC DNA]</scope>
    <source>
        <strain evidence="1 2">CBS 809.83</strain>
    </source>
</reference>
<dbReference type="EMBL" id="QEAQ01000021">
    <property type="protein sequence ID" value="TPX59787.1"/>
    <property type="molecule type" value="Genomic_DNA"/>
</dbReference>
<organism evidence="1 2">
    <name type="scientific">Powellomyces hirtus</name>
    <dbReference type="NCBI Taxonomy" id="109895"/>
    <lineage>
        <taxon>Eukaryota</taxon>
        <taxon>Fungi</taxon>
        <taxon>Fungi incertae sedis</taxon>
        <taxon>Chytridiomycota</taxon>
        <taxon>Chytridiomycota incertae sedis</taxon>
        <taxon>Chytridiomycetes</taxon>
        <taxon>Spizellomycetales</taxon>
        <taxon>Powellomycetaceae</taxon>
        <taxon>Powellomyces</taxon>
    </lineage>
</organism>
<dbReference type="GO" id="GO:0005758">
    <property type="term" value="C:mitochondrial intermembrane space"/>
    <property type="evidence" value="ECO:0007669"/>
    <property type="project" value="TreeGrafter"/>
</dbReference>
<comment type="caution">
    <text evidence="1">The sequence shown here is derived from an EMBL/GenBank/DDBJ whole genome shotgun (WGS) entry which is preliminary data.</text>
</comment>
<gene>
    <name evidence="1" type="ORF">PhCBS80983_g02206</name>
</gene>
<evidence type="ECO:0000313" key="1">
    <source>
        <dbReference type="EMBL" id="TPX59787.1"/>
    </source>
</evidence>
<sequence>MVRLSRVPRRSVGSPVKALEMCFACKKCKKVFRKDMSNYEEEDEFCPNCDNHYVIPAKTPAMGLAIEGDDPRLAKDFRKKQIEKMTEEDFMSDRLG</sequence>